<organism evidence="1">
    <name type="scientific">Sesamum latifolium</name>
    <dbReference type="NCBI Taxonomy" id="2727402"/>
    <lineage>
        <taxon>Eukaryota</taxon>
        <taxon>Viridiplantae</taxon>
        <taxon>Streptophyta</taxon>
        <taxon>Embryophyta</taxon>
        <taxon>Tracheophyta</taxon>
        <taxon>Spermatophyta</taxon>
        <taxon>Magnoliopsida</taxon>
        <taxon>eudicotyledons</taxon>
        <taxon>Gunneridae</taxon>
        <taxon>Pentapetalae</taxon>
        <taxon>asterids</taxon>
        <taxon>lamiids</taxon>
        <taxon>Lamiales</taxon>
        <taxon>Pedaliaceae</taxon>
        <taxon>Sesamum</taxon>
    </lineage>
</organism>
<comment type="caution">
    <text evidence="1">The sequence shown here is derived from an EMBL/GenBank/DDBJ whole genome shotgun (WGS) entry which is preliminary data.</text>
</comment>
<gene>
    <name evidence="1" type="ORF">Slati_0945000</name>
</gene>
<dbReference type="EMBL" id="JACGWN010000003">
    <property type="protein sequence ID" value="KAL0456058.1"/>
    <property type="molecule type" value="Genomic_DNA"/>
</dbReference>
<evidence type="ECO:0000313" key="1">
    <source>
        <dbReference type="EMBL" id="KAL0456058.1"/>
    </source>
</evidence>
<name>A0AAW2XPH2_9LAMI</name>
<protein>
    <submittedName>
        <fullName evidence="1">Uncharacterized protein</fullName>
    </submittedName>
</protein>
<dbReference type="AlphaFoldDB" id="A0AAW2XPH2"/>
<reference evidence="1" key="2">
    <citation type="journal article" date="2024" name="Plant">
        <title>Genomic evolution and insights into agronomic trait innovations of Sesamum species.</title>
        <authorList>
            <person name="Miao H."/>
            <person name="Wang L."/>
            <person name="Qu L."/>
            <person name="Liu H."/>
            <person name="Sun Y."/>
            <person name="Le M."/>
            <person name="Wang Q."/>
            <person name="Wei S."/>
            <person name="Zheng Y."/>
            <person name="Lin W."/>
            <person name="Duan Y."/>
            <person name="Cao H."/>
            <person name="Xiong S."/>
            <person name="Wang X."/>
            <person name="Wei L."/>
            <person name="Li C."/>
            <person name="Ma Q."/>
            <person name="Ju M."/>
            <person name="Zhao R."/>
            <person name="Li G."/>
            <person name="Mu C."/>
            <person name="Tian Q."/>
            <person name="Mei H."/>
            <person name="Zhang T."/>
            <person name="Gao T."/>
            <person name="Zhang H."/>
        </authorList>
    </citation>
    <scope>NUCLEOTIDE SEQUENCE</scope>
    <source>
        <strain evidence="1">KEN1</strain>
    </source>
</reference>
<sequence length="83" mass="9431">MEIPSNIANKQKAVETPGNTQALQVIAGTWHWPPQHPWHQRHPFKICRSYGQPPTTKQFLRHFLRGIFPALLGAIQRIVSAAI</sequence>
<accession>A0AAW2XPH2</accession>
<reference evidence="1" key="1">
    <citation type="submission" date="2020-06" db="EMBL/GenBank/DDBJ databases">
        <authorList>
            <person name="Li T."/>
            <person name="Hu X."/>
            <person name="Zhang T."/>
            <person name="Song X."/>
            <person name="Zhang H."/>
            <person name="Dai N."/>
            <person name="Sheng W."/>
            <person name="Hou X."/>
            <person name="Wei L."/>
        </authorList>
    </citation>
    <scope>NUCLEOTIDE SEQUENCE</scope>
    <source>
        <strain evidence="1">KEN1</strain>
        <tissue evidence="1">Leaf</tissue>
    </source>
</reference>
<proteinExistence type="predicted"/>